<evidence type="ECO:0000256" key="4">
    <source>
        <dbReference type="ARBA" id="ARBA00022989"/>
    </source>
</evidence>
<dbReference type="GO" id="GO:0015171">
    <property type="term" value="F:amino acid transmembrane transporter activity"/>
    <property type="evidence" value="ECO:0007669"/>
    <property type="project" value="TreeGrafter"/>
</dbReference>
<feature type="transmembrane region" description="Helical" evidence="6">
    <location>
        <begin position="146"/>
        <end position="171"/>
    </location>
</feature>
<gene>
    <name evidence="7" type="ORF">HG263_17280</name>
</gene>
<name>A0A849VKH1_9GAMM</name>
<dbReference type="Proteomes" id="UP000586305">
    <property type="component" value="Unassembled WGS sequence"/>
</dbReference>
<feature type="transmembrane region" description="Helical" evidence="6">
    <location>
        <begin position="118"/>
        <end position="140"/>
    </location>
</feature>
<evidence type="ECO:0000256" key="3">
    <source>
        <dbReference type="ARBA" id="ARBA00022692"/>
    </source>
</evidence>
<feature type="transmembrane region" description="Helical" evidence="6">
    <location>
        <begin position="40"/>
        <end position="58"/>
    </location>
</feature>
<comment type="subcellular location">
    <subcellularLocation>
        <location evidence="1">Cell membrane</location>
        <topology evidence="1">Multi-pass membrane protein</topology>
    </subcellularLocation>
</comment>
<evidence type="ECO:0000256" key="1">
    <source>
        <dbReference type="ARBA" id="ARBA00004651"/>
    </source>
</evidence>
<dbReference type="PANTHER" id="PTHR30086:SF20">
    <property type="entry name" value="ARGININE EXPORTER PROTEIN ARGO-RELATED"/>
    <property type="match status" value="1"/>
</dbReference>
<dbReference type="PANTHER" id="PTHR30086">
    <property type="entry name" value="ARGININE EXPORTER PROTEIN ARGO"/>
    <property type="match status" value="1"/>
</dbReference>
<organism evidence="7 8">
    <name type="scientific">Pseudoalteromonas caenipelagi</name>
    <dbReference type="NCBI Taxonomy" id="2726988"/>
    <lineage>
        <taxon>Bacteria</taxon>
        <taxon>Pseudomonadati</taxon>
        <taxon>Pseudomonadota</taxon>
        <taxon>Gammaproteobacteria</taxon>
        <taxon>Alteromonadales</taxon>
        <taxon>Pseudoalteromonadaceae</taxon>
        <taxon>Pseudoalteromonas</taxon>
    </lineage>
</organism>
<accession>A0A849VKH1</accession>
<comment type="caution">
    <text evidence="7">The sequence shown here is derived from an EMBL/GenBank/DDBJ whole genome shotgun (WGS) entry which is preliminary data.</text>
</comment>
<dbReference type="AlphaFoldDB" id="A0A849VKH1"/>
<keyword evidence="4 6" id="KW-1133">Transmembrane helix</keyword>
<keyword evidence="2" id="KW-1003">Cell membrane</keyword>
<reference evidence="7 8" key="1">
    <citation type="submission" date="2020-04" db="EMBL/GenBank/DDBJ databases">
        <title>Pseudoalteromonas caenipelagi sp. nov., isolated from a tidal flat.</title>
        <authorList>
            <person name="Park S."/>
            <person name="Yoon J.-H."/>
        </authorList>
    </citation>
    <scope>NUCLEOTIDE SEQUENCE [LARGE SCALE GENOMIC DNA]</scope>
    <source>
        <strain evidence="7 8">JBTF-M23</strain>
    </source>
</reference>
<dbReference type="PIRSF" id="PIRSF006324">
    <property type="entry name" value="LeuE"/>
    <property type="match status" value="1"/>
</dbReference>
<dbReference type="EMBL" id="JABBPG010000008">
    <property type="protein sequence ID" value="NOU52284.1"/>
    <property type="molecule type" value="Genomic_DNA"/>
</dbReference>
<dbReference type="Pfam" id="PF01810">
    <property type="entry name" value="LysE"/>
    <property type="match status" value="1"/>
</dbReference>
<evidence type="ECO:0000256" key="2">
    <source>
        <dbReference type="ARBA" id="ARBA00022475"/>
    </source>
</evidence>
<dbReference type="InterPro" id="IPR001123">
    <property type="entry name" value="LeuE-type"/>
</dbReference>
<feature type="transmembrane region" description="Helical" evidence="6">
    <location>
        <begin position="191"/>
        <end position="209"/>
    </location>
</feature>
<dbReference type="RefSeq" id="WP_171627342.1">
    <property type="nucleotide sequence ID" value="NZ_JABBPG010000008.1"/>
</dbReference>
<evidence type="ECO:0000256" key="5">
    <source>
        <dbReference type="ARBA" id="ARBA00023136"/>
    </source>
</evidence>
<feature type="transmembrane region" description="Helical" evidence="6">
    <location>
        <begin position="64"/>
        <end position="88"/>
    </location>
</feature>
<dbReference type="GO" id="GO:0005886">
    <property type="term" value="C:plasma membrane"/>
    <property type="evidence" value="ECO:0007669"/>
    <property type="project" value="UniProtKB-SubCell"/>
</dbReference>
<evidence type="ECO:0000256" key="6">
    <source>
        <dbReference type="SAM" id="Phobius"/>
    </source>
</evidence>
<proteinExistence type="predicted"/>
<evidence type="ECO:0000313" key="8">
    <source>
        <dbReference type="Proteomes" id="UP000586305"/>
    </source>
</evidence>
<protein>
    <submittedName>
        <fullName evidence="7">LysE family translocator</fullName>
    </submittedName>
</protein>
<keyword evidence="8" id="KW-1185">Reference proteome</keyword>
<evidence type="ECO:0000313" key="7">
    <source>
        <dbReference type="EMBL" id="NOU52284.1"/>
    </source>
</evidence>
<feature type="transmembrane region" description="Helical" evidence="6">
    <location>
        <begin position="6"/>
        <end position="28"/>
    </location>
</feature>
<sequence length="211" mass="22913">MTIEFYLGYCVIIMTLLLSPGPSVQLCINNGLHYTKEKAAFGVLGNVLAFQLLLIISATGSGAILLASSTLLTALKVVGAMYLCYLGVKSIRLPVTSVDIPNAHTPLSAQRAFIFKQAFWVTLLNPKALVFVCALQPQFIDSSKAVLPQVTILCLTSAVIHFVIYFGYVALANSARGALSNEYGRSMYNKLSGLVFIAFGMFLFLSMLIER</sequence>
<keyword evidence="3 6" id="KW-0812">Transmembrane</keyword>
<keyword evidence="5 6" id="KW-0472">Membrane</keyword>